<protein>
    <submittedName>
        <fullName evidence="1">Copper(I)-binding protein</fullName>
    </submittedName>
</protein>
<dbReference type="AlphaFoldDB" id="A0A543PI30"/>
<gene>
    <name evidence="1" type="ORF">FHU33_3202</name>
</gene>
<keyword evidence="2" id="KW-1185">Reference proteome</keyword>
<accession>A0A543PI30</accession>
<evidence type="ECO:0000313" key="2">
    <source>
        <dbReference type="Proteomes" id="UP000319865"/>
    </source>
</evidence>
<dbReference type="EMBL" id="VFQE01000001">
    <property type="protein sequence ID" value="TQN43738.1"/>
    <property type="molecule type" value="Genomic_DNA"/>
</dbReference>
<dbReference type="InterPro" id="IPR058248">
    <property type="entry name" value="Lxx211020-like"/>
</dbReference>
<dbReference type="Pfam" id="PF04314">
    <property type="entry name" value="PCuAC"/>
    <property type="match status" value="1"/>
</dbReference>
<name>A0A543PI30_9ACTN</name>
<dbReference type="PANTHER" id="PTHR36302:SF1">
    <property type="entry name" value="COPPER CHAPERONE PCU(A)C"/>
    <property type="match status" value="1"/>
</dbReference>
<comment type="caution">
    <text evidence="1">The sequence shown here is derived from an EMBL/GenBank/DDBJ whole genome shotgun (WGS) entry which is preliminary data.</text>
</comment>
<dbReference type="InterPro" id="IPR007410">
    <property type="entry name" value="LpqE-like"/>
</dbReference>
<dbReference type="Proteomes" id="UP000319865">
    <property type="component" value="Unassembled WGS sequence"/>
</dbReference>
<dbReference type="Gene3D" id="2.60.40.1890">
    <property type="entry name" value="PCu(A)C copper chaperone"/>
    <property type="match status" value="1"/>
</dbReference>
<dbReference type="PANTHER" id="PTHR36302">
    <property type="entry name" value="BLR7088 PROTEIN"/>
    <property type="match status" value="1"/>
</dbReference>
<evidence type="ECO:0000313" key="1">
    <source>
        <dbReference type="EMBL" id="TQN43738.1"/>
    </source>
</evidence>
<organism evidence="1 2">
    <name type="scientific">Blastococcus colisei</name>
    <dbReference type="NCBI Taxonomy" id="1564162"/>
    <lineage>
        <taxon>Bacteria</taxon>
        <taxon>Bacillati</taxon>
        <taxon>Actinomycetota</taxon>
        <taxon>Actinomycetes</taxon>
        <taxon>Geodermatophilales</taxon>
        <taxon>Geodermatophilaceae</taxon>
        <taxon>Blastococcus</taxon>
    </lineage>
</organism>
<dbReference type="InterPro" id="IPR036182">
    <property type="entry name" value="PCuAC_sf"/>
</dbReference>
<proteinExistence type="predicted"/>
<sequence>MVFKFRLWGNRGNSAGSGHDSFFVSSMFSRSHPILSRLTLAAAFALIGPIAGCGSGPPVGAPSTSSPPSATTAPAGGAIEHVQATLGELSAGDGYVREPASPSVAAAYLTIVNNGDTDDRLIFVTSDVAAMVMPMTETSEDGVGTMTDLDEVVVPAHDAFRFRSGAAHLMLEPLKTAPAAGDTVTLTLTFERAGAVDIVLPVEPINAPLHHGADGTD</sequence>
<dbReference type="SUPFAM" id="SSF110087">
    <property type="entry name" value="DR1885-like metal-binding protein"/>
    <property type="match status" value="1"/>
</dbReference>
<reference evidence="1 2" key="1">
    <citation type="submission" date="2019-06" db="EMBL/GenBank/DDBJ databases">
        <title>Sequencing the genomes of 1000 actinobacteria strains.</title>
        <authorList>
            <person name="Klenk H.-P."/>
        </authorList>
    </citation>
    <scope>NUCLEOTIDE SEQUENCE [LARGE SCALE GENOMIC DNA]</scope>
    <source>
        <strain evidence="1 2">DSM 46837</strain>
    </source>
</reference>